<feature type="transmembrane region" description="Helical" evidence="1">
    <location>
        <begin position="263"/>
        <end position="288"/>
    </location>
</feature>
<feature type="transmembrane region" description="Helical" evidence="1">
    <location>
        <begin position="300"/>
        <end position="318"/>
    </location>
</feature>
<dbReference type="InterPro" id="IPR038728">
    <property type="entry name" value="YkvI-like"/>
</dbReference>
<accession>A0A2T0AS99</accession>
<feature type="transmembrane region" description="Helical" evidence="1">
    <location>
        <begin position="324"/>
        <end position="340"/>
    </location>
</feature>
<name>A0A2T0AS99_9FIRM</name>
<evidence type="ECO:0008006" key="4">
    <source>
        <dbReference type="Google" id="ProtNLM"/>
    </source>
</evidence>
<feature type="transmembrane region" description="Helical" evidence="1">
    <location>
        <begin position="115"/>
        <end position="133"/>
    </location>
</feature>
<organism evidence="2 3">
    <name type="scientific">Neomoorella humiferrea</name>
    <dbReference type="NCBI Taxonomy" id="676965"/>
    <lineage>
        <taxon>Bacteria</taxon>
        <taxon>Bacillati</taxon>
        <taxon>Bacillota</taxon>
        <taxon>Clostridia</taxon>
        <taxon>Neomoorellales</taxon>
        <taxon>Neomoorellaceae</taxon>
        <taxon>Neomoorella</taxon>
    </lineage>
</organism>
<dbReference type="AlphaFoldDB" id="A0A2T0AS99"/>
<dbReference type="Proteomes" id="UP000238415">
    <property type="component" value="Unassembled WGS sequence"/>
</dbReference>
<keyword evidence="1" id="KW-1133">Transmembrane helix</keyword>
<feature type="transmembrane region" description="Helical" evidence="1">
    <location>
        <begin position="140"/>
        <end position="165"/>
    </location>
</feature>
<feature type="transmembrane region" description="Helical" evidence="1">
    <location>
        <begin position="214"/>
        <end position="232"/>
    </location>
</feature>
<dbReference type="EMBL" id="PVXM01000025">
    <property type="protein sequence ID" value="PRR72910.1"/>
    <property type="molecule type" value="Genomic_DNA"/>
</dbReference>
<reference evidence="2 3" key="1">
    <citation type="submission" date="2018-03" db="EMBL/GenBank/DDBJ databases">
        <title>Genome sequence of Moorella humiferrea DSM 23265.</title>
        <authorList>
            <person name="Poehlein A."/>
            <person name="Daniel R."/>
        </authorList>
    </citation>
    <scope>NUCLEOTIDE SEQUENCE [LARGE SCALE GENOMIC DNA]</scope>
    <source>
        <strain evidence="2 3">DSM 23265</strain>
    </source>
</reference>
<proteinExistence type="predicted"/>
<dbReference type="PANTHER" id="PTHR37814:SF1">
    <property type="entry name" value="MEMBRANE PROTEIN"/>
    <property type="match status" value="1"/>
</dbReference>
<feature type="transmembrane region" description="Helical" evidence="1">
    <location>
        <begin position="185"/>
        <end position="207"/>
    </location>
</feature>
<evidence type="ECO:0000256" key="1">
    <source>
        <dbReference type="SAM" id="Phobius"/>
    </source>
</evidence>
<comment type="caution">
    <text evidence="2">The sequence shown here is derived from an EMBL/GenBank/DDBJ whole genome shotgun (WGS) entry which is preliminary data.</text>
</comment>
<protein>
    <recommendedName>
        <fullName evidence="4">Membrane protein YkvI</fullName>
    </recommendedName>
</protein>
<gene>
    <name evidence="2" type="ORF">MOHU_13330</name>
</gene>
<evidence type="ECO:0000313" key="2">
    <source>
        <dbReference type="EMBL" id="PRR72910.1"/>
    </source>
</evidence>
<sequence>MVPIFWRELAIAIAVVGTMIGAGFASGQELVRFFLVLGSRADEAVILMGGLLTFMAAWVRRLALQWCTRSYHDFLSRLLGSWEKPADLATALFLFGGLAVMLAGSGALVKEYFRINPLFGMAACGLLSLLACLGQGRGLIMLNLLLVPVMLITIVTVVISLSLSFAASSPPAVPAPAQGLIGTNWLLNTFLYVAYNMIGITVLLTSLPSTQKGTLGAAGGGIFIGVLAFFLVKNLATMPTDGLEAEFPLLYMVSIRRGGLVKFYVLALWLALATTAASNLYGLAARFAQFAPFIGRRAPLLLLAFSLPLAGCGFANLISWVYPFFGYICLIFLVIAWLSRL</sequence>
<keyword evidence="1" id="KW-0812">Transmembrane</keyword>
<keyword evidence="1" id="KW-0472">Membrane</keyword>
<keyword evidence="3" id="KW-1185">Reference proteome</keyword>
<feature type="transmembrane region" description="Helical" evidence="1">
    <location>
        <begin position="85"/>
        <end position="109"/>
    </location>
</feature>
<evidence type="ECO:0000313" key="3">
    <source>
        <dbReference type="Proteomes" id="UP000238415"/>
    </source>
</evidence>
<feature type="transmembrane region" description="Helical" evidence="1">
    <location>
        <begin position="43"/>
        <end position="64"/>
    </location>
</feature>
<dbReference type="PANTHER" id="PTHR37814">
    <property type="entry name" value="CONSERVED MEMBRANE PROTEIN"/>
    <property type="match status" value="1"/>
</dbReference>